<name>A0AA96J0N8_9VIRU</name>
<proteinExistence type="predicted"/>
<sequence>MTKKIFLEVMQAWIWFIVLFLIIGILFAVGLGWFMLKKKDIPQKQTTGSVNFPSSDETVDIADGFGVIFSNKTRIPLNIKTVGGGQFDLPPLQETKVFLPDFEDVLVFVDQIPIFVVEKKLLANGKVYLGATTTLNVIYEDLNGFLPVMDIPVLRIHNLSLFPLTFGNFQVPPNSTMTYKGTEGNGIAFGTVLQDDAGIFRSVVVQQKISDIYFGIVSNKLPALFSTQVHY</sequence>
<protein>
    <submittedName>
        <fullName evidence="2">Transmembrane domain containing protein</fullName>
    </submittedName>
</protein>
<organism evidence="2">
    <name type="scientific">Marseillevirus sp</name>
    <dbReference type="NCBI Taxonomy" id="2809551"/>
    <lineage>
        <taxon>Viruses</taxon>
        <taxon>Varidnaviria</taxon>
        <taxon>Bamfordvirae</taxon>
        <taxon>Nucleocytoviricota</taxon>
        <taxon>Megaviricetes</taxon>
        <taxon>Pimascovirales</taxon>
        <taxon>Pimascovirales incertae sedis</taxon>
        <taxon>Marseilleviridae</taxon>
        <taxon>Marseillevirus</taxon>
    </lineage>
</organism>
<keyword evidence="1 2" id="KW-0812">Transmembrane</keyword>
<evidence type="ECO:0000313" key="2">
    <source>
        <dbReference type="EMBL" id="WNL49772.1"/>
    </source>
</evidence>
<feature type="transmembrane region" description="Helical" evidence="1">
    <location>
        <begin position="12"/>
        <end position="36"/>
    </location>
</feature>
<gene>
    <name evidence="2" type="ORF">MarFTMF_256</name>
</gene>
<keyword evidence="1" id="KW-0472">Membrane</keyword>
<keyword evidence="1" id="KW-1133">Transmembrane helix</keyword>
<accession>A0AA96J0N8</accession>
<reference evidence="2" key="1">
    <citation type="submission" date="2023-07" db="EMBL/GenBank/DDBJ databases">
        <authorList>
            <person name="Xia Y."/>
        </authorList>
    </citation>
    <scope>NUCLEOTIDE SEQUENCE</scope>
    <source>
        <strain evidence="2">F</strain>
    </source>
</reference>
<evidence type="ECO:0000256" key="1">
    <source>
        <dbReference type="SAM" id="Phobius"/>
    </source>
</evidence>
<dbReference type="EMBL" id="OR343188">
    <property type="protein sequence ID" value="WNL49772.1"/>
    <property type="molecule type" value="Genomic_DNA"/>
</dbReference>